<name>A0AAE0GXE0_9CHLO</name>
<dbReference type="Proteomes" id="UP001190700">
    <property type="component" value="Unassembled WGS sequence"/>
</dbReference>
<evidence type="ECO:0000313" key="2">
    <source>
        <dbReference type="EMBL" id="KAK3286049.1"/>
    </source>
</evidence>
<protein>
    <submittedName>
        <fullName evidence="2">Uncharacterized protein</fullName>
    </submittedName>
</protein>
<evidence type="ECO:0000313" key="3">
    <source>
        <dbReference type="Proteomes" id="UP001190700"/>
    </source>
</evidence>
<keyword evidence="3" id="KW-1185">Reference proteome</keyword>
<reference evidence="2 3" key="1">
    <citation type="journal article" date="2015" name="Genome Biol. Evol.">
        <title>Comparative Genomics of a Bacterivorous Green Alga Reveals Evolutionary Causalities and Consequences of Phago-Mixotrophic Mode of Nutrition.</title>
        <authorList>
            <person name="Burns J.A."/>
            <person name="Paasch A."/>
            <person name="Narechania A."/>
            <person name="Kim E."/>
        </authorList>
    </citation>
    <scope>NUCLEOTIDE SEQUENCE [LARGE SCALE GENOMIC DNA]</scope>
    <source>
        <strain evidence="2 3">PLY_AMNH</strain>
    </source>
</reference>
<comment type="caution">
    <text evidence="2">The sequence shown here is derived from an EMBL/GenBank/DDBJ whole genome shotgun (WGS) entry which is preliminary data.</text>
</comment>
<feature type="region of interest" description="Disordered" evidence="1">
    <location>
        <begin position="1"/>
        <end position="28"/>
    </location>
</feature>
<organism evidence="2 3">
    <name type="scientific">Cymbomonas tetramitiformis</name>
    <dbReference type="NCBI Taxonomy" id="36881"/>
    <lineage>
        <taxon>Eukaryota</taxon>
        <taxon>Viridiplantae</taxon>
        <taxon>Chlorophyta</taxon>
        <taxon>Pyramimonadophyceae</taxon>
        <taxon>Pyramimonadales</taxon>
        <taxon>Pyramimonadaceae</taxon>
        <taxon>Cymbomonas</taxon>
    </lineage>
</organism>
<sequence length="208" mass="23897">MQRREREVSQHRDKRLYAQHRAGSYTPRPHKFVAGDIVYVRQRPRSGMEVATKGVILQLVQSRMAAGWVHAVQRQQRLHRRMLKESDCKSKPWQARRVDRVWQEQSPLGHVASSVDWSNQGELGEAIQLLMPGPWHEGHRMLLSRKCREQKDRAHGLVMAGATVPALSEEEVEKRGNIRMFARAQVKMSSALDWGMELGGEEAFTGAW</sequence>
<accession>A0AAE0GXE0</accession>
<dbReference type="EMBL" id="LGRX02001517">
    <property type="protein sequence ID" value="KAK3286049.1"/>
    <property type="molecule type" value="Genomic_DNA"/>
</dbReference>
<gene>
    <name evidence="2" type="ORF">CYMTET_6377</name>
</gene>
<dbReference type="AlphaFoldDB" id="A0AAE0GXE0"/>
<feature type="compositionally biased region" description="Basic and acidic residues" evidence="1">
    <location>
        <begin position="1"/>
        <end position="11"/>
    </location>
</feature>
<proteinExistence type="predicted"/>
<evidence type="ECO:0000256" key="1">
    <source>
        <dbReference type="SAM" id="MobiDB-lite"/>
    </source>
</evidence>